<dbReference type="InterPro" id="IPR006439">
    <property type="entry name" value="HAD-SF_hydro_IA"/>
</dbReference>
<dbReference type="STRING" id="1469948.GCA_000732725_03134"/>
<organism evidence="1 2">
    <name type="scientific">Kineothrix alysoides</name>
    <dbReference type="NCBI Taxonomy" id="1469948"/>
    <lineage>
        <taxon>Bacteria</taxon>
        <taxon>Bacillati</taxon>
        <taxon>Bacillota</taxon>
        <taxon>Clostridia</taxon>
        <taxon>Lachnospirales</taxon>
        <taxon>Lachnospiraceae</taxon>
        <taxon>Kineothrix</taxon>
    </lineage>
</organism>
<dbReference type="PANTHER" id="PTHR18901:SF38">
    <property type="entry name" value="PSEUDOURIDINE-5'-PHOSPHATASE"/>
    <property type="match status" value="1"/>
</dbReference>
<reference evidence="1 2" key="1">
    <citation type="submission" date="2019-03" db="EMBL/GenBank/DDBJ databases">
        <title>Genomic Encyclopedia of Type Strains, Phase IV (KMG-IV): sequencing the most valuable type-strain genomes for metagenomic binning, comparative biology and taxonomic classification.</title>
        <authorList>
            <person name="Goeker M."/>
        </authorList>
    </citation>
    <scope>NUCLEOTIDE SEQUENCE [LARGE SCALE GENOMIC DNA]</scope>
    <source>
        <strain evidence="1 2">DSM 100556</strain>
    </source>
</reference>
<dbReference type="NCBIfam" id="TIGR01509">
    <property type="entry name" value="HAD-SF-IA-v3"/>
    <property type="match status" value="1"/>
</dbReference>
<dbReference type="InterPro" id="IPR023198">
    <property type="entry name" value="PGP-like_dom2"/>
</dbReference>
<proteinExistence type="predicted"/>
<dbReference type="OrthoDB" id="9797743at2"/>
<dbReference type="RefSeq" id="WP_031391779.1">
    <property type="nucleotide sequence ID" value="NZ_JPNB01000002.1"/>
</dbReference>
<dbReference type="InterPro" id="IPR036412">
    <property type="entry name" value="HAD-like_sf"/>
</dbReference>
<dbReference type="AlphaFoldDB" id="A0A4R1QTM6"/>
<dbReference type="InterPro" id="IPR041492">
    <property type="entry name" value="HAD_2"/>
</dbReference>
<keyword evidence="1" id="KW-0378">Hydrolase</keyword>
<comment type="caution">
    <text evidence="1">The sequence shown here is derived from an EMBL/GenBank/DDBJ whole genome shotgun (WGS) entry which is preliminary data.</text>
</comment>
<dbReference type="PANTHER" id="PTHR18901">
    <property type="entry name" value="2-DEOXYGLUCOSE-6-PHOSPHATE PHOSPHATASE 2"/>
    <property type="match status" value="1"/>
</dbReference>
<dbReference type="Proteomes" id="UP000295718">
    <property type="component" value="Unassembled WGS sequence"/>
</dbReference>
<dbReference type="InterPro" id="IPR023214">
    <property type="entry name" value="HAD_sf"/>
</dbReference>
<dbReference type="SUPFAM" id="SSF56784">
    <property type="entry name" value="HAD-like"/>
    <property type="match status" value="1"/>
</dbReference>
<name>A0A4R1QTM6_9FIRM</name>
<sequence length="216" mass="24217">MTNTIIFDMDGILFDTERISCECWDEVGQEMGLGDLSKGVKGCVGLNKNDAEILMKSFYGEEFPFEEFRGTVHALMKRRILEEGLPLKEGVLEILDYLTQENYIIGLASSTSLKSVLAHLDEAGITHYFRKIIAGDMVEHSKPMPDIYLKACEELGVTPMNAIAIEDSPNGIRSAYRAGMKPIMVPDLIEPTPEIESMLYGKFYSLLDVIDYLKDC</sequence>
<dbReference type="SFLD" id="SFLDG01129">
    <property type="entry name" value="C1.5:_HAD__Beta-PGM__Phosphata"/>
    <property type="match status" value="1"/>
</dbReference>
<evidence type="ECO:0000313" key="2">
    <source>
        <dbReference type="Proteomes" id="UP000295718"/>
    </source>
</evidence>
<dbReference type="Gene3D" id="1.10.150.240">
    <property type="entry name" value="Putative phosphatase, domain 2"/>
    <property type="match status" value="1"/>
</dbReference>
<dbReference type="SFLD" id="SFLDS00003">
    <property type="entry name" value="Haloacid_Dehalogenase"/>
    <property type="match status" value="1"/>
</dbReference>
<dbReference type="CDD" id="cd07505">
    <property type="entry name" value="HAD_BPGM-like"/>
    <property type="match status" value="1"/>
</dbReference>
<evidence type="ECO:0000313" key="1">
    <source>
        <dbReference type="EMBL" id="TCL57218.1"/>
    </source>
</evidence>
<dbReference type="EMBL" id="SLUO01000009">
    <property type="protein sequence ID" value="TCL57218.1"/>
    <property type="molecule type" value="Genomic_DNA"/>
</dbReference>
<dbReference type="SFLD" id="SFLDG01135">
    <property type="entry name" value="C1.5.6:_HAD__Beta-PGM__Phospha"/>
    <property type="match status" value="1"/>
</dbReference>
<dbReference type="Gene3D" id="3.40.50.1000">
    <property type="entry name" value="HAD superfamily/HAD-like"/>
    <property type="match status" value="1"/>
</dbReference>
<keyword evidence="2" id="KW-1185">Reference proteome</keyword>
<dbReference type="Pfam" id="PF13419">
    <property type="entry name" value="HAD_2"/>
    <property type="match status" value="1"/>
</dbReference>
<accession>A0A4R1QTM6</accession>
<protein>
    <submittedName>
        <fullName evidence="1">HAD superfamily hydrolase (TIGR01509 family)</fullName>
    </submittedName>
</protein>
<gene>
    <name evidence="1" type="ORF">EDD76_10980</name>
</gene>
<dbReference type="GO" id="GO:0016787">
    <property type="term" value="F:hydrolase activity"/>
    <property type="evidence" value="ECO:0007669"/>
    <property type="project" value="UniProtKB-KW"/>
</dbReference>